<organism evidence="1 2">
    <name type="scientific">Drosophila gunungcola</name>
    <name type="common">fruit fly</name>
    <dbReference type="NCBI Taxonomy" id="103775"/>
    <lineage>
        <taxon>Eukaryota</taxon>
        <taxon>Metazoa</taxon>
        <taxon>Ecdysozoa</taxon>
        <taxon>Arthropoda</taxon>
        <taxon>Hexapoda</taxon>
        <taxon>Insecta</taxon>
        <taxon>Pterygota</taxon>
        <taxon>Neoptera</taxon>
        <taxon>Endopterygota</taxon>
        <taxon>Diptera</taxon>
        <taxon>Brachycera</taxon>
        <taxon>Muscomorpha</taxon>
        <taxon>Ephydroidea</taxon>
        <taxon>Drosophilidae</taxon>
        <taxon>Drosophila</taxon>
        <taxon>Sophophora</taxon>
    </lineage>
</organism>
<comment type="caution">
    <text evidence="1">The sequence shown here is derived from an EMBL/GenBank/DDBJ whole genome shotgun (WGS) entry which is preliminary data.</text>
</comment>
<accession>A0A9P9YI07</accession>
<dbReference type="Proteomes" id="UP001059596">
    <property type="component" value="Unassembled WGS sequence"/>
</dbReference>
<protein>
    <submittedName>
        <fullName evidence="1">Uncharacterized protein</fullName>
    </submittedName>
</protein>
<name>A0A9P9YI07_9MUSC</name>
<sequence length="62" mass="7189">MLPPPPFNLSSYYILDTILEEQSLMLPEKKPGCLRRVWNFFGLGKHRHSTSQHTSNGRLYSV</sequence>
<keyword evidence="2" id="KW-1185">Reference proteome</keyword>
<dbReference type="EMBL" id="JAMKOV010000013">
    <property type="protein sequence ID" value="KAI8037140.1"/>
    <property type="molecule type" value="Genomic_DNA"/>
</dbReference>
<proteinExistence type="predicted"/>
<gene>
    <name evidence="1" type="ORF">M5D96_009887</name>
</gene>
<evidence type="ECO:0000313" key="2">
    <source>
        <dbReference type="Proteomes" id="UP001059596"/>
    </source>
</evidence>
<evidence type="ECO:0000313" key="1">
    <source>
        <dbReference type="EMBL" id="KAI8037140.1"/>
    </source>
</evidence>
<dbReference type="AlphaFoldDB" id="A0A9P9YI07"/>
<reference evidence="1" key="1">
    <citation type="journal article" date="2023" name="Genome Biol. Evol.">
        <title>Long-read-based Genome Assembly of Drosophila gunungcola Reveals Fewer Chemosensory Genes in Flower-breeding Species.</title>
        <authorList>
            <person name="Negi A."/>
            <person name="Liao B.Y."/>
            <person name="Yeh S.D."/>
        </authorList>
    </citation>
    <scope>NUCLEOTIDE SEQUENCE</scope>
    <source>
        <strain evidence="1">Sukarami</strain>
    </source>
</reference>